<evidence type="ECO:0000256" key="1">
    <source>
        <dbReference type="SAM" id="MobiDB-lite"/>
    </source>
</evidence>
<keyword evidence="3" id="KW-1185">Reference proteome</keyword>
<name>A0A9P3GFN0_9APHY</name>
<evidence type="ECO:0000313" key="3">
    <source>
        <dbReference type="Proteomes" id="UP000703269"/>
    </source>
</evidence>
<dbReference type="EMBL" id="BPQB01000037">
    <property type="protein sequence ID" value="GJE94056.1"/>
    <property type="molecule type" value="Genomic_DNA"/>
</dbReference>
<proteinExistence type="predicted"/>
<organism evidence="2 3">
    <name type="scientific">Phanerochaete sordida</name>
    <dbReference type="NCBI Taxonomy" id="48140"/>
    <lineage>
        <taxon>Eukaryota</taxon>
        <taxon>Fungi</taxon>
        <taxon>Dikarya</taxon>
        <taxon>Basidiomycota</taxon>
        <taxon>Agaricomycotina</taxon>
        <taxon>Agaricomycetes</taxon>
        <taxon>Polyporales</taxon>
        <taxon>Phanerochaetaceae</taxon>
        <taxon>Phanerochaete</taxon>
    </lineage>
</organism>
<accession>A0A9P3GFN0</accession>
<protein>
    <submittedName>
        <fullName evidence="2">Uncharacterized protein</fullName>
    </submittedName>
</protein>
<sequence length="124" mass="13698">MNAVPLRSDTSARACCLRHTRRLDFVHPCLDGCCVRCPEAPTLEQPRTQPAFPSRRHPEPSMHPRALAAASPRPDPSNPPSKNDTAPAASHVRWPRRLPPLNSTTPWTLQFILSSAPGICKPRP</sequence>
<dbReference type="Proteomes" id="UP000703269">
    <property type="component" value="Unassembled WGS sequence"/>
</dbReference>
<evidence type="ECO:0000313" key="2">
    <source>
        <dbReference type="EMBL" id="GJE94056.1"/>
    </source>
</evidence>
<comment type="caution">
    <text evidence="2">The sequence shown here is derived from an EMBL/GenBank/DDBJ whole genome shotgun (WGS) entry which is preliminary data.</text>
</comment>
<reference evidence="2 3" key="1">
    <citation type="submission" date="2021-08" db="EMBL/GenBank/DDBJ databases">
        <title>Draft Genome Sequence of Phanerochaete sordida strain YK-624.</title>
        <authorList>
            <person name="Mori T."/>
            <person name="Dohra H."/>
            <person name="Suzuki T."/>
            <person name="Kawagishi H."/>
            <person name="Hirai H."/>
        </authorList>
    </citation>
    <scope>NUCLEOTIDE SEQUENCE [LARGE SCALE GENOMIC DNA]</scope>
    <source>
        <strain evidence="2 3">YK-624</strain>
    </source>
</reference>
<gene>
    <name evidence="2" type="ORF">PsYK624_102240</name>
</gene>
<dbReference type="AlphaFoldDB" id="A0A9P3GFN0"/>
<feature type="region of interest" description="Disordered" evidence="1">
    <location>
        <begin position="43"/>
        <end position="107"/>
    </location>
</feature>